<geneLocation type="chloroplast" evidence="1"/>
<dbReference type="EMBL" id="MW160433">
    <property type="protein sequence ID" value="QTW90931.1"/>
    <property type="molecule type" value="Genomic_DNA"/>
</dbReference>
<organism evidence="1">
    <name type="scientific">Ziziphus jujuba var. spinosa</name>
    <dbReference type="NCBI Taxonomy" id="714518"/>
    <lineage>
        <taxon>Eukaryota</taxon>
        <taxon>Viridiplantae</taxon>
        <taxon>Streptophyta</taxon>
        <taxon>Embryophyta</taxon>
        <taxon>Tracheophyta</taxon>
        <taxon>Spermatophyta</taxon>
        <taxon>Magnoliopsida</taxon>
        <taxon>eudicotyledons</taxon>
        <taxon>Gunneridae</taxon>
        <taxon>Pentapetalae</taxon>
        <taxon>rosids</taxon>
        <taxon>fabids</taxon>
        <taxon>Rosales</taxon>
        <taxon>Rhamnaceae</taxon>
        <taxon>Paliureae</taxon>
        <taxon>Ziziphus</taxon>
    </lineage>
</organism>
<dbReference type="AlphaFoldDB" id="A0A192AD27"/>
<keyword evidence="1" id="KW-0150">Chloroplast</keyword>
<reference evidence="1" key="1">
    <citation type="submission" date="2016-05" db="EMBL/GenBank/DDBJ databases">
        <title>Comparative Analysis of the Chloroplast Genome of Ziziphus jujuba and Ziziphus jujuba var. spinosa.</title>
        <authorList>
            <person name="Huang J."/>
            <person name="Li X."/>
        </authorList>
    </citation>
    <scope>NUCLEOTIDE SEQUENCE</scope>
</reference>
<accession>A0A192AD27</accession>
<evidence type="ECO:0000313" key="2">
    <source>
        <dbReference type="EMBL" id="QTW90931.1"/>
    </source>
</evidence>
<sequence length="19" mass="2290">MKEKKGFMKVELLYDCPMV</sequence>
<keyword evidence="1" id="KW-0934">Plastid</keyword>
<name>A0A192AD27_ZIZJJ</name>
<protein>
    <submittedName>
        <fullName evidence="1">InfA</fullName>
    </submittedName>
</protein>
<proteinExistence type="predicted"/>
<evidence type="ECO:0000313" key="1">
    <source>
        <dbReference type="EMBL" id="ANJ78377.1"/>
    </source>
</evidence>
<gene>
    <name evidence="1" type="primary">infA</name>
</gene>
<reference evidence="2" key="2">
    <citation type="journal article" date="2021" name="Mitochondrial DNA Part B Resour">
        <title>Chloroplast genome sequence of the wild Ziziphus jujuba Mill. var. spinosa from North China.</title>
        <authorList>
            <person name="Zhang Y."/>
            <person name="Hu G."/>
            <person name="Mao W."/>
            <person name="Dong N."/>
            <person name="Chen B."/>
            <person name="Pan Q."/>
        </authorList>
    </citation>
    <scope>NUCLEOTIDE SEQUENCE</scope>
</reference>
<dbReference type="EMBL" id="KX266830">
    <property type="protein sequence ID" value="ANJ78377.1"/>
    <property type="molecule type" value="Genomic_DNA"/>
</dbReference>